<dbReference type="PIR" id="C71033">
    <property type="entry name" value="C71033"/>
</dbReference>
<gene>
    <name evidence="3" type="ordered locus">PH1555</name>
</gene>
<dbReference type="Proteomes" id="UP000000752">
    <property type="component" value="Chromosome"/>
</dbReference>
<feature type="transmembrane region" description="Helical" evidence="1">
    <location>
        <begin position="68"/>
        <end position="85"/>
    </location>
</feature>
<feature type="transmembrane region" description="Helical" evidence="1">
    <location>
        <begin position="179"/>
        <end position="203"/>
    </location>
</feature>
<name>O59217_PYRHO</name>
<dbReference type="STRING" id="70601.gene:9378545"/>
<feature type="domain" description="DUF835" evidence="2">
    <location>
        <begin position="229"/>
        <end position="357"/>
    </location>
</feature>
<evidence type="ECO:0000313" key="4">
    <source>
        <dbReference type="Proteomes" id="UP000000752"/>
    </source>
</evidence>
<keyword evidence="1" id="KW-0812">Transmembrane</keyword>
<dbReference type="EnsemblBacteria" id="BAA30667">
    <property type="protein sequence ID" value="BAA30667"/>
    <property type="gene ID" value="BAA30667"/>
</dbReference>
<dbReference type="InterPro" id="IPR008553">
    <property type="entry name" value="DUF835"/>
</dbReference>
<feature type="transmembrane region" description="Helical" evidence="1">
    <location>
        <begin position="156"/>
        <end position="173"/>
    </location>
</feature>
<feature type="transmembrane region" description="Helical" evidence="1">
    <location>
        <begin position="97"/>
        <end position="119"/>
    </location>
</feature>
<accession>O59217</accession>
<dbReference type="DNASU" id="1443874"/>
<dbReference type="PANTHER" id="PTHR33531">
    <property type="entry name" value="RUBRERYTHRIN SUBFAMILY"/>
    <property type="match status" value="1"/>
</dbReference>
<dbReference type="PANTHER" id="PTHR33531:SF7">
    <property type="entry name" value="HYPOTHETICAL MEMBRANE PROTEIN, CONSERVED"/>
    <property type="match status" value="1"/>
</dbReference>
<evidence type="ECO:0000313" key="3">
    <source>
        <dbReference type="EMBL" id="BAA30667.1"/>
    </source>
</evidence>
<keyword evidence="1" id="KW-1133">Transmembrane helix</keyword>
<evidence type="ECO:0000259" key="2">
    <source>
        <dbReference type="Pfam" id="PF05763"/>
    </source>
</evidence>
<proteinExistence type="predicted"/>
<keyword evidence="1" id="KW-0472">Membrane</keyword>
<keyword evidence="4" id="KW-1185">Reference proteome</keyword>
<feature type="transmembrane region" description="Helical" evidence="1">
    <location>
        <begin position="125"/>
        <end position="144"/>
    </location>
</feature>
<dbReference type="Pfam" id="PF05763">
    <property type="entry name" value="DUF835"/>
    <property type="match status" value="1"/>
</dbReference>
<organism evidence="3 4">
    <name type="scientific">Pyrococcus horikoshii (strain ATCC 700860 / DSM 12428 / JCM 9974 / NBRC 100139 / OT-3)</name>
    <dbReference type="NCBI Taxonomy" id="70601"/>
    <lineage>
        <taxon>Archaea</taxon>
        <taxon>Methanobacteriati</taxon>
        <taxon>Methanobacteriota</taxon>
        <taxon>Thermococci</taxon>
        <taxon>Thermococcales</taxon>
        <taxon>Thermococcaceae</taxon>
        <taxon>Pyrococcus</taxon>
    </lineage>
</organism>
<evidence type="ECO:0000256" key="1">
    <source>
        <dbReference type="SAM" id="Phobius"/>
    </source>
</evidence>
<dbReference type="AlphaFoldDB" id="O59217"/>
<reference evidence="3 4" key="1">
    <citation type="journal article" date="1998" name="DNA Res.">
        <title>Complete sequence and gene organization of the genome of a hyper-thermophilic archaebacterium, Pyrococcus horikoshii OT3.</title>
        <authorList>
            <person name="Kawarabayasi Y."/>
            <person name="Sawada M."/>
            <person name="Horikawa H."/>
            <person name="Haikawa Y."/>
            <person name="Hino Y."/>
            <person name="Yamamoto S."/>
            <person name="Sekine M."/>
            <person name="Baba S."/>
            <person name="Kosugi H."/>
            <person name="Hosoyama A."/>
            <person name="Nagai Y."/>
            <person name="Sakai M."/>
            <person name="Ogura K."/>
            <person name="Otuka R."/>
            <person name="Nakazawa H."/>
            <person name="Takamiya M."/>
            <person name="Ohfuku Y."/>
            <person name="Funahashi T."/>
            <person name="Tanaka T."/>
            <person name="Kudoh Y."/>
            <person name="Yamazaki J."/>
            <person name="Kushida N."/>
            <person name="Oguchi A."/>
            <person name="Aoki K."/>
            <person name="Nakamura Y."/>
            <person name="Robb T.F."/>
            <person name="Horikoshi K."/>
            <person name="Masuchi Y."/>
            <person name="Shizuya H."/>
            <person name="Kikuchi H."/>
        </authorList>
    </citation>
    <scope>NUCLEOTIDE SEQUENCE [LARGE SCALE GENOMIC DNA]</scope>
    <source>
        <strain evidence="4">ATCC 700860 / DSM 12428 / JCM 9974 / NBRC 100139 / OT-3</strain>
    </source>
</reference>
<dbReference type="KEGG" id="pho:PH1555"/>
<dbReference type="eggNOG" id="arCOG03803">
    <property type="taxonomic scope" value="Archaea"/>
</dbReference>
<dbReference type="EMBL" id="BA000001">
    <property type="protein sequence ID" value="BAA30667.1"/>
    <property type="molecule type" value="Genomic_DNA"/>
</dbReference>
<sequence length="366" mass="41329">MGMIFEVINLGMRGIIWGFSFYKWLRRKEDFMLLLSITFWFDLLGGLSQKQLLIHFGVEPNPTALTPLMSTFALTEGILLLVASMDVTGRARDLKIIILFIIASHFGLTYILICTLINAPTRILITYPVLFLGFSLILAGYVLLRHEISIKNVSALFPLGMILLGLIDITYPVTVNMSIAPYLYFAGGVFRGMILVGIFKYALFEVSSPRVIGEGINILPGGYYLEDREVFHDILKRMESLGNGVLITRHLPKDSFSFPIFWLTKVVSGPIKDNIIAISPTDLGILLDLVRRHLERGHTVVVIDGFEYIVIENGFETAMKFLLSLKDTAIKYRARLILVTSSQAYSQNQWKIIAREFENLKNILAQ</sequence>
<feature type="transmembrane region" description="Helical" evidence="1">
    <location>
        <begin position="31"/>
        <end position="48"/>
    </location>
</feature>
<protein>
    <recommendedName>
        <fullName evidence="2">DUF835 domain-containing protein</fullName>
    </recommendedName>
</protein>